<dbReference type="Gene3D" id="1.25.50.20">
    <property type="match status" value="1"/>
</dbReference>
<evidence type="ECO:0000313" key="1">
    <source>
        <dbReference type="EMBL" id="CAF3480986.1"/>
    </source>
</evidence>
<accession>A0A818FVU6</accession>
<dbReference type="AlphaFoldDB" id="A0A818FVU6"/>
<dbReference type="EMBL" id="CAJOAX010000018">
    <property type="protein sequence ID" value="CAF3480986.1"/>
    <property type="molecule type" value="Genomic_DNA"/>
</dbReference>
<name>A0A818FVU6_9BILA</name>
<proteinExistence type="predicted"/>
<protein>
    <submittedName>
        <fullName evidence="1">Uncharacterized protein</fullName>
    </submittedName>
</protein>
<comment type="caution">
    <text evidence="1">The sequence shown here is derived from an EMBL/GenBank/DDBJ whole genome shotgun (WGS) entry which is preliminary data.</text>
</comment>
<gene>
    <name evidence="1" type="ORF">OTI717_LOCUS521</name>
</gene>
<reference evidence="1" key="1">
    <citation type="submission" date="2021-02" db="EMBL/GenBank/DDBJ databases">
        <authorList>
            <person name="Nowell W R."/>
        </authorList>
    </citation>
    <scope>NUCLEOTIDE SEQUENCE</scope>
</reference>
<dbReference type="Proteomes" id="UP000663823">
    <property type="component" value="Unassembled WGS sequence"/>
</dbReference>
<sequence>MTDKWIDTLHQDLILLTACRYNLDGCIDHSQQLFQEWFDHPLNTTIEINRREIVYSTNMCLRNQISRLQSALTYTSDIRLIRYLLEIHFNRQINIIRQLDIVSGIRSICHNSIAINECWSYDVKQKFDTEQ</sequence>
<evidence type="ECO:0000313" key="2">
    <source>
        <dbReference type="Proteomes" id="UP000663823"/>
    </source>
</evidence>
<organism evidence="1 2">
    <name type="scientific">Rotaria sordida</name>
    <dbReference type="NCBI Taxonomy" id="392033"/>
    <lineage>
        <taxon>Eukaryota</taxon>
        <taxon>Metazoa</taxon>
        <taxon>Spiralia</taxon>
        <taxon>Gnathifera</taxon>
        <taxon>Rotifera</taxon>
        <taxon>Eurotatoria</taxon>
        <taxon>Bdelloidea</taxon>
        <taxon>Philodinida</taxon>
        <taxon>Philodinidae</taxon>
        <taxon>Rotaria</taxon>
    </lineage>
</organism>